<evidence type="ECO:0008006" key="4">
    <source>
        <dbReference type="Google" id="ProtNLM"/>
    </source>
</evidence>
<protein>
    <recommendedName>
        <fullName evidence="4">PSI-F</fullName>
    </recommendedName>
</protein>
<evidence type="ECO:0000313" key="3">
    <source>
        <dbReference type="Proteomes" id="UP001189429"/>
    </source>
</evidence>
<accession>A0ABN9TIW7</accession>
<evidence type="ECO:0000313" key="2">
    <source>
        <dbReference type="EMBL" id="CAK0845860.1"/>
    </source>
</evidence>
<feature type="compositionally biased region" description="Basic residues" evidence="1">
    <location>
        <begin position="62"/>
        <end position="71"/>
    </location>
</feature>
<gene>
    <name evidence="2" type="ORF">PCOR1329_LOCUS39520</name>
</gene>
<evidence type="ECO:0000256" key="1">
    <source>
        <dbReference type="SAM" id="MobiDB-lite"/>
    </source>
</evidence>
<organism evidence="2 3">
    <name type="scientific">Prorocentrum cordatum</name>
    <dbReference type="NCBI Taxonomy" id="2364126"/>
    <lineage>
        <taxon>Eukaryota</taxon>
        <taxon>Sar</taxon>
        <taxon>Alveolata</taxon>
        <taxon>Dinophyceae</taxon>
        <taxon>Prorocentrales</taxon>
        <taxon>Prorocentraceae</taxon>
        <taxon>Prorocentrum</taxon>
    </lineage>
</organism>
<dbReference type="EMBL" id="CAUYUJ010014771">
    <property type="protein sequence ID" value="CAK0845860.1"/>
    <property type="molecule type" value="Genomic_DNA"/>
</dbReference>
<sequence>MPNCATPGRTSCSRAASGSGPLPNSPPAPLDPSGGTMTLHLAAEDRRRPPTAMPCPPAPLPRRARRARKGSRALGAAAALAGAAAAATAVHTSQRPSQAFISPFEGARASAAASLVAGGLALGALQPPAIAENSFASLLGGAVTESLPQTDERLKTLQSQLKKPTLSPQKLEELERAEILDARKAEAERIPLARARAIFLRRGFGPLSGWKDDQRHTSE</sequence>
<feature type="region of interest" description="Disordered" evidence="1">
    <location>
        <begin position="1"/>
        <end position="72"/>
    </location>
</feature>
<feature type="compositionally biased region" description="Pro residues" evidence="1">
    <location>
        <begin position="51"/>
        <end position="60"/>
    </location>
</feature>
<comment type="caution">
    <text evidence="2">The sequence shown here is derived from an EMBL/GenBank/DDBJ whole genome shotgun (WGS) entry which is preliminary data.</text>
</comment>
<keyword evidence="3" id="KW-1185">Reference proteome</keyword>
<reference evidence="2" key="1">
    <citation type="submission" date="2023-10" db="EMBL/GenBank/DDBJ databases">
        <authorList>
            <person name="Chen Y."/>
            <person name="Shah S."/>
            <person name="Dougan E. K."/>
            <person name="Thang M."/>
            <person name="Chan C."/>
        </authorList>
    </citation>
    <scope>NUCLEOTIDE SEQUENCE [LARGE SCALE GENOMIC DNA]</scope>
</reference>
<dbReference type="Proteomes" id="UP001189429">
    <property type="component" value="Unassembled WGS sequence"/>
</dbReference>
<name>A0ABN9TIW7_9DINO</name>
<proteinExistence type="predicted"/>